<evidence type="ECO:0000313" key="2">
    <source>
        <dbReference type="EMBL" id="NBZ89268.1"/>
    </source>
</evidence>
<evidence type="ECO:0000313" key="3">
    <source>
        <dbReference type="Proteomes" id="UP001193501"/>
    </source>
</evidence>
<gene>
    <name evidence="2" type="ORF">GV832_16895</name>
</gene>
<dbReference type="Proteomes" id="UP001193501">
    <property type="component" value="Unassembled WGS sequence"/>
</dbReference>
<feature type="compositionally biased region" description="Low complexity" evidence="1">
    <location>
        <begin position="114"/>
        <end position="125"/>
    </location>
</feature>
<keyword evidence="3" id="KW-1185">Reference proteome</keyword>
<feature type="region of interest" description="Disordered" evidence="1">
    <location>
        <begin position="108"/>
        <end position="135"/>
    </location>
</feature>
<dbReference type="AlphaFoldDB" id="A0AAE5BXE9"/>
<dbReference type="EMBL" id="JAABNR010000020">
    <property type="protein sequence ID" value="NBZ89268.1"/>
    <property type="molecule type" value="Genomic_DNA"/>
</dbReference>
<evidence type="ECO:0000256" key="1">
    <source>
        <dbReference type="SAM" id="MobiDB-lite"/>
    </source>
</evidence>
<dbReference type="RefSeq" id="WP_168776071.1">
    <property type="nucleotide sequence ID" value="NZ_JAABNR010000020.1"/>
</dbReference>
<proteinExistence type="predicted"/>
<reference evidence="2" key="1">
    <citation type="submission" date="2020-01" db="EMBL/GenBank/DDBJ databases">
        <authorList>
            <person name="Chen W.-M."/>
        </authorList>
    </citation>
    <scope>NUCLEOTIDE SEQUENCE</scope>
    <source>
        <strain evidence="2">CYK-10</strain>
    </source>
</reference>
<sequence length="180" mass="19729">MKKIVFLATIIGLGVWLFWVPTVTSEADLGDGKTVVLRGQPLFGWHSDWSRQLVISDGWSSETVKLFEDTGWWRGSALYRDAEGGYLLDDGIDYVVFALCPPRFIDPPSRQGNPGAASEPAPEAGCHPGPLEAEAPASRYHDQGEGLRFLGIFVETHPGLAFRSWRDVEEPMPDSIDAGG</sequence>
<accession>A0AAE5BXE9</accession>
<name>A0AAE5BXE9_9RHOB</name>
<comment type="caution">
    <text evidence="2">The sequence shown here is derived from an EMBL/GenBank/DDBJ whole genome shotgun (WGS) entry which is preliminary data.</text>
</comment>
<organism evidence="2 3">
    <name type="scientific">Stagnihabitans tardus</name>
    <dbReference type="NCBI Taxonomy" id="2699202"/>
    <lineage>
        <taxon>Bacteria</taxon>
        <taxon>Pseudomonadati</taxon>
        <taxon>Pseudomonadota</taxon>
        <taxon>Alphaproteobacteria</taxon>
        <taxon>Rhodobacterales</taxon>
        <taxon>Paracoccaceae</taxon>
        <taxon>Stagnihabitans</taxon>
    </lineage>
</organism>
<protein>
    <submittedName>
        <fullName evidence="2">Uncharacterized protein</fullName>
    </submittedName>
</protein>